<keyword evidence="11" id="KW-0862">Zinc</keyword>
<dbReference type="InterPro" id="IPR018357">
    <property type="entry name" value="Hexapep_transf_CS"/>
</dbReference>
<evidence type="ECO:0000256" key="1">
    <source>
        <dbReference type="ARBA" id="ARBA00001947"/>
    </source>
</evidence>
<keyword evidence="13" id="KW-0648">Protein biosynthesis</keyword>
<evidence type="ECO:0000313" key="19">
    <source>
        <dbReference type="EMBL" id="KKM04067.1"/>
    </source>
</evidence>
<evidence type="ECO:0000256" key="6">
    <source>
        <dbReference type="ARBA" id="ARBA00022598"/>
    </source>
</evidence>
<dbReference type="InterPro" id="IPR005881">
    <property type="entry name" value="Ser_O-AcTrfase"/>
</dbReference>
<dbReference type="CDD" id="cd00672">
    <property type="entry name" value="CysRS_core"/>
    <property type="match status" value="1"/>
</dbReference>
<dbReference type="GO" id="GO:0005829">
    <property type="term" value="C:cytosol"/>
    <property type="evidence" value="ECO:0007669"/>
    <property type="project" value="TreeGrafter"/>
</dbReference>
<dbReference type="Gene3D" id="3.40.50.620">
    <property type="entry name" value="HUPs"/>
    <property type="match status" value="1"/>
</dbReference>
<keyword evidence="14" id="KW-0030">Aminoacyl-tRNA synthetase</keyword>
<dbReference type="HAMAP" id="MF_00041">
    <property type="entry name" value="Cys_tRNA_synth"/>
    <property type="match status" value="1"/>
</dbReference>
<dbReference type="Gene3D" id="2.160.10.10">
    <property type="entry name" value="Hexapeptide repeat proteins"/>
    <property type="match status" value="1"/>
</dbReference>
<dbReference type="NCBIfam" id="TIGR01172">
    <property type="entry name" value="cysE"/>
    <property type="match status" value="1"/>
</dbReference>
<keyword evidence="15" id="KW-0012">Acyltransferase</keyword>
<feature type="domain" description="tRNA synthetases class I catalytic" evidence="18">
    <location>
        <begin position="236"/>
        <end position="533"/>
    </location>
</feature>
<reference evidence="19" key="1">
    <citation type="journal article" date="2015" name="Nature">
        <title>Complex archaea that bridge the gap between prokaryotes and eukaryotes.</title>
        <authorList>
            <person name="Spang A."/>
            <person name="Saw J.H."/>
            <person name="Jorgensen S.L."/>
            <person name="Zaremba-Niedzwiedzka K."/>
            <person name="Martijn J."/>
            <person name="Lind A.E."/>
            <person name="van Eijk R."/>
            <person name="Schleper C."/>
            <person name="Guy L."/>
            <person name="Ettema T.J."/>
        </authorList>
    </citation>
    <scope>NUCLEOTIDE SEQUENCE</scope>
</reference>
<comment type="caution">
    <text evidence="19">The sequence shown here is derived from an EMBL/GenBank/DDBJ whole genome shotgun (WGS) entry which is preliminary data.</text>
</comment>
<dbReference type="InterPro" id="IPR001451">
    <property type="entry name" value="Hexapep"/>
</dbReference>
<dbReference type="GO" id="GO:0005524">
    <property type="term" value="F:ATP binding"/>
    <property type="evidence" value="ECO:0007669"/>
    <property type="project" value="UniProtKB-KW"/>
</dbReference>
<dbReference type="CDD" id="cd03354">
    <property type="entry name" value="LbH_SAT"/>
    <property type="match status" value="1"/>
</dbReference>
<dbReference type="EC" id="2.3.1.30" evidence="5"/>
<evidence type="ECO:0000256" key="2">
    <source>
        <dbReference type="ARBA" id="ARBA00005594"/>
    </source>
</evidence>
<keyword evidence="10" id="KW-0547">Nucleotide-binding</keyword>
<dbReference type="GO" id="GO:0046872">
    <property type="term" value="F:metal ion binding"/>
    <property type="evidence" value="ECO:0007669"/>
    <property type="project" value="UniProtKB-KW"/>
</dbReference>
<keyword evidence="7" id="KW-0028">Amino-acid biosynthesis</keyword>
<dbReference type="SUPFAM" id="SSF51161">
    <property type="entry name" value="Trimeric LpxA-like enzymes"/>
    <property type="match status" value="1"/>
</dbReference>
<dbReference type="InterPro" id="IPR011004">
    <property type="entry name" value="Trimer_LpxA-like_sf"/>
</dbReference>
<evidence type="ECO:0000256" key="3">
    <source>
        <dbReference type="ARBA" id="ARBA00007274"/>
    </source>
</evidence>
<evidence type="ECO:0000256" key="8">
    <source>
        <dbReference type="ARBA" id="ARBA00022679"/>
    </source>
</evidence>
<dbReference type="InterPro" id="IPR014729">
    <property type="entry name" value="Rossmann-like_a/b/a_fold"/>
</dbReference>
<dbReference type="InterPro" id="IPR042122">
    <property type="entry name" value="Ser_AcTrfase_N_sf"/>
</dbReference>
<evidence type="ECO:0000256" key="13">
    <source>
        <dbReference type="ARBA" id="ARBA00022917"/>
    </source>
</evidence>
<keyword evidence="12" id="KW-0067">ATP-binding</keyword>
<comment type="similarity">
    <text evidence="3">Belongs to the transferase hexapeptide repeat family.</text>
</comment>
<dbReference type="AlphaFoldDB" id="A0A0F9HLK7"/>
<evidence type="ECO:0000256" key="4">
    <source>
        <dbReference type="ARBA" id="ARBA00012832"/>
    </source>
</evidence>
<dbReference type="PROSITE" id="PS00101">
    <property type="entry name" value="HEXAPEP_TRANSFERASES"/>
    <property type="match status" value="1"/>
</dbReference>
<dbReference type="SUPFAM" id="SSF52374">
    <property type="entry name" value="Nucleotidylyl transferase"/>
    <property type="match status" value="1"/>
</dbReference>
<dbReference type="Pfam" id="PF01406">
    <property type="entry name" value="tRNA-synt_1e"/>
    <property type="match status" value="1"/>
</dbReference>
<dbReference type="FunFam" id="3.40.50.620:FF:000009">
    <property type="entry name" value="Cysteine--tRNA ligase"/>
    <property type="match status" value="1"/>
</dbReference>
<dbReference type="GO" id="GO:0009001">
    <property type="term" value="F:serine O-acetyltransferase activity"/>
    <property type="evidence" value="ECO:0007669"/>
    <property type="project" value="UniProtKB-EC"/>
</dbReference>
<dbReference type="InterPro" id="IPR024909">
    <property type="entry name" value="Cys-tRNA/MSH_ligase"/>
</dbReference>
<name>A0A0F9HLK7_9ZZZZ</name>
<dbReference type="EC" id="6.1.1.16" evidence="4"/>
<dbReference type="GO" id="GO:0004817">
    <property type="term" value="F:cysteine-tRNA ligase activity"/>
    <property type="evidence" value="ECO:0007669"/>
    <property type="project" value="UniProtKB-EC"/>
</dbReference>
<gene>
    <name evidence="19" type="ORF">LCGC14_1767970</name>
</gene>
<evidence type="ECO:0000256" key="15">
    <source>
        <dbReference type="ARBA" id="ARBA00023315"/>
    </source>
</evidence>
<evidence type="ECO:0000256" key="7">
    <source>
        <dbReference type="ARBA" id="ARBA00022605"/>
    </source>
</evidence>
<dbReference type="EMBL" id="LAZR01016539">
    <property type="protein sequence ID" value="KKM04067.1"/>
    <property type="molecule type" value="Genomic_DNA"/>
</dbReference>
<sequence length="542" mass="60577">MGFISYIGRDYRAVFERDPSAHSAFEVIMFNSGLHAVFWYRVAHAMHRMKLPYLPAAIMTLVRLLSGIEIHQASKIGPGLCIDHGTGVVIGETAEVGEDCLLYQGTTLGGTGKDTGKRHPTLGDGVVVGAGAKILGPITIGDNAKIGANAVVLMDVPAHASVVGIPGRVVRKKVVRMSEAGPVEVLDHVHMPDPVEERFAALEGQIAVLEKKLRQVEGKESLMKIYNTMSGSKEDFEPLEPGRVKMYACGITVYDDCHIGHARSAIVFDMIRNYLRHRGYEVKFIKNFTDIDDKIINRARETGRSWDEVARTYTGRYHEDMLRLGVEKADIEPKATEHIPEIIEIVKGLVDKDHAYQVDGDVYYKVESFSGYGKLSGRKLEDMEAGARVDIDERKQNPMDFALWKSSKDGEPSWDSPWGPGRPGWHIECSAMSLKHLGETFDIHGGGADLIFPHHENELAQSESYTGKTFVNYWVHNGFITVAKEKMSKSLGNFFTIADILKKFDAESVRLFILQTHYRSPIEFSDEQLREAEAMLDRYYQG</sequence>
<evidence type="ECO:0000256" key="10">
    <source>
        <dbReference type="ARBA" id="ARBA00022741"/>
    </source>
</evidence>
<organism evidence="19">
    <name type="scientific">marine sediment metagenome</name>
    <dbReference type="NCBI Taxonomy" id="412755"/>
    <lineage>
        <taxon>unclassified sequences</taxon>
        <taxon>metagenomes</taxon>
        <taxon>ecological metagenomes</taxon>
    </lineage>
</organism>
<comment type="catalytic activity">
    <reaction evidence="17">
        <text>L-serine + acetyl-CoA = O-acetyl-L-serine + CoA</text>
        <dbReference type="Rhea" id="RHEA:24560"/>
        <dbReference type="ChEBI" id="CHEBI:33384"/>
        <dbReference type="ChEBI" id="CHEBI:57287"/>
        <dbReference type="ChEBI" id="CHEBI:57288"/>
        <dbReference type="ChEBI" id="CHEBI:58340"/>
        <dbReference type="EC" id="2.3.1.30"/>
    </reaction>
</comment>
<evidence type="ECO:0000259" key="18">
    <source>
        <dbReference type="Pfam" id="PF01406"/>
    </source>
</evidence>
<evidence type="ECO:0000256" key="14">
    <source>
        <dbReference type="ARBA" id="ARBA00023146"/>
    </source>
</evidence>
<dbReference type="PANTHER" id="PTHR10890:SF3">
    <property type="entry name" value="CYSTEINE--TRNA LIGASE, CYTOPLASMIC"/>
    <property type="match status" value="1"/>
</dbReference>
<protein>
    <recommendedName>
        <fullName evidence="16">Cysteinyl-tRNA synthetase</fullName>
        <ecNumber evidence="5">2.3.1.30</ecNumber>
        <ecNumber evidence="4">6.1.1.16</ecNumber>
    </recommendedName>
</protein>
<dbReference type="FunFam" id="2.160.10.10:FF:000007">
    <property type="entry name" value="Serine acetyltransferase"/>
    <property type="match status" value="1"/>
</dbReference>
<evidence type="ECO:0000256" key="11">
    <source>
        <dbReference type="ARBA" id="ARBA00022833"/>
    </source>
</evidence>
<dbReference type="InterPro" id="IPR032678">
    <property type="entry name" value="tRNA-synt_1_cat_dom"/>
</dbReference>
<dbReference type="Pfam" id="PF00132">
    <property type="entry name" value="Hexapep"/>
    <property type="match status" value="1"/>
</dbReference>
<dbReference type="Gene3D" id="1.10.3130.10">
    <property type="entry name" value="serine acetyltransferase, domain 1"/>
    <property type="match status" value="1"/>
</dbReference>
<accession>A0A0F9HLK7</accession>
<dbReference type="PRINTS" id="PR00983">
    <property type="entry name" value="TRNASYNTHCYS"/>
</dbReference>
<evidence type="ECO:0000256" key="16">
    <source>
        <dbReference type="ARBA" id="ARBA00031499"/>
    </source>
</evidence>
<dbReference type="PANTHER" id="PTHR10890">
    <property type="entry name" value="CYSTEINYL-TRNA SYNTHETASE"/>
    <property type="match status" value="1"/>
</dbReference>
<keyword evidence="9" id="KW-0479">Metal-binding</keyword>
<dbReference type="NCBIfam" id="NF041874">
    <property type="entry name" value="EPS_EpsC"/>
    <property type="match status" value="1"/>
</dbReference>
<dbReference type="NCBIfam" id="TIGR00435">
    <property type="entry name" value="cysS"/>
    <property type="match status" value="1"/>
</dbReference>
<dbReference type="InterPro" id="IPR015803">
    <property type="entry name" value="Cys-tRNA-ligase"/>
</dbReference>
<evidence type="ECO:0000256" key="12">
    <source>
        <dbReference type="ARBA" id="ARBA00022840"/>
    </source>
</evidence>
<proteinExistence type="inferred from homology"/>
<comment type="cofactor">
    <cofactor evidence="1">
        <name>Zn(2+)</name>
        <dbReference type="ChEBI" id="CHEBI:29105"/>
    </cofactor>
</comment>
<dbReference type="InterPro" id="IPR053376">
    <property type="entry name" value="Serine_acetyltransferase"/>
</dbReference>
<evidence type="ECO:0000256" key="5">
    <source>
        <dbReference type="ARBA" id="ARBA00013266"/>
    </source>
</evidence>
<keyword evidence="8" id="KW-0808">Transferase</keyword>
<dbReference type="GO" id="GO:0006423">
    <property type="term" value="P:cysteinyl-tRNA aminoacylation"/>
    <property type="evidence" value="ECO:0007669"/>
    <property type="project" value="InterPro"/>
</dbReference>
<dbReference type="InterPro" id="IPR045304">
    <property type="entry name" value="LbH_SAT"/>
</dbReference>
<evidence type="ECO:0000256" key="17">
    <source>
        <dbReference type="ARBA" id="ARBA00049486"/>
    </source>
</evidence>
<feature type="non-terminal residue" evidence="19">
    <location>
        <position position="542"/>
    </location>
</feature>
<keyword evidence="6" id="KW-0436">Ligase</keyword>
<comment type="similarity">
    <text evidence="2">Belongs to the class-I aminoacyl-tRNA synthetase family.</text>
</comment>
<dbReference type="GO" id="GO:0006535">
    <property type="term" value="P:cysteine biosynthetic process from serine"/>
    <property type="evidence" value="ECO:0007669"/>
    <property type="project" value="InterPro"/>
</dbReference>
<evidence type="ECO:0000256" key="9">
    <source>
        <dbReference type="ARBA" id="ARBA00022723"/>
    </source>
</evidence>